<protein>
    <submittedName>
        <fullName evidence="2">Uncharacterized protein</fullName>
    </submittedName>
</protein>
<evidence type="ECO:0000256" key="1">
    <source>
        <dbReference type="SAM" id="Phobius"/>
    </source>
</evidence>
<accession>A0A655ZZP3</accession>
<proteinExistence type="predicted"/>
<gene>
    <name evidence="2" type="ORF">ERS013200_02478</name>
</gene>
<organism evidence="2 3">
    <name type="scientific">Vibrio cholerae</name>
    <dbReference type="NCBI Taxonomy" id="666"/>
    <lineage>
        <taxon>Bacteria</taxon>
        <taxon>Pseudomonadati</taxon>
        <taxon>Pseudomonadota</taxon>
        <taxon>Gammaproteobacteria</taxon>
        <taxon>Vibrionales</taxon>
        <taxon>Vibrionaceae</taxon>
        <taxon>Vibrio</taxon>
    </lineage>
</organism>
<feature type="transmembrane region" description="Helical" evidence="1">
    <location>
        <begin position="6"/>
        <end position="27"/>
    </location>
</feature>
<evidence type="ECO:0000313" key="3">
    <source>
        <dbReference type="Proteomes" id="UP000041770"/>
    </source>
</evidence>
<keyword evidence="1" id="KW-0472">Membrane</keyword>
<keyword evidence="1" id="KW-1133">Transmembrane helix</keyword>
<dbReference type="Proteomes" id="UP000041770">
    <property type="component" value="Unassembled WGS sequence"/>
</dbReference>
<sequence length="39" mass="4668">MVSEIIAMISAIILFLNESWAIALYILKSDRFERHFLRR</sequence>
<reference evidence="2 3" key="1">
    <citation type="submission" date="2015-07" db="EMBL/GenBank/DDBJ databases">
        <authorList>
            <consortium name="Pathogen Informatics"/>
        </authorList>
    </citation>
    <scope>NUCLEOTIDE SEQUENCE [LARGE SCALE GENOMIC DNA]</scope>
    <source>
        <strain evidence="2 3">A316</strain>
    </source>
</reference>
<dbReference type="EMBL" id="CWQY01000016">
    <property type="protein sequence ID" value="CSC86114.1"/>
    <property type="molecule type" value="Genomic_DNA"/>
</dbReference>
<evidence type="ECO:0000313" key="2">
    <source>
        <dbReference type="EMBL" id="CSC86114.1"/>
    </source>
</evidence>
<name>A0A655ZZP3_VIBCL</name>
<dbReference type="AlphaFoldDB" id="A0A655ZZP3"/>
<keyword evidence="1" id="KW-0812">Transmembrane</keyword>